<dbReference type="EMBL" id="CATZLL010000005">
    <property type="protein sequence ID" value="CAJ0813234.1"/>
    <property type="molecule type" value="Genomic_DNA"/>
</dbReference>
<accession>A0ABM9K2W6</accession>
<sequence>MQANIIAAIEAFDAWAQPWTFLDDVVAWPTLTSADRELVQQIWQEACDARHWSHGDGARDAGLALQKHFPWLTERARDLLVRAASYEWR</sequence>
<comment type="caution">
    <text evidence="1">The sequence shown here is derived from an EMBL/GenBank/DDBJ whole genome shotgun (WGS) entry which is preliminary data.</text>
</comment>
<dbReference type="RefSeq" id="WP_316680865.1">
    <property type="nucleotide sequence ID" value="NZ_CATZLL010000005.1"/>
</dbReference>
<keyword evidence="2" id="KW-1185">Reference proteome</keyword>
<name>A0ABM9K2W6_9RALS</name>
<proteinExistence type="predicted"/>
<dbReference type="Proteomes" id="UP001189757">
    <property type="component" value="Unassembled WGS sequence"/>
</dbReference>
<reference evidence="1 2" key="1">
    <citation type="submission" date="2023-07" db="EMBL/GenBank/DDBJ databases">
        <authorList>
            <person name="Peeters C."/>
        </authorList>
    </citation>
    <scope>NUCLEOTIDE SEQUENCE [LARGE SCALE GENOMIC DNA]</scope>
    <source>
        <strain evidence="1 2">LMG 18101</strain>
    </source>
</reference>
<organism evidence="1 2">
    <name type="scientific">Ralstonia flaminis</name>
    <dbReference type="NCBI Taxonomy" id="3058597"/>
    <lineage>
        <taxon>Bacteria</taxon>
        <taxon>Pseudomonadati</taxon>
        <taxon>Pseudomonadota</taxon>
        <taxon>Betaproteobacteria</taxon>
        <taxon>Burkholderiales</taxon>
        <taxon>Burkholderiaceae</taxon>
        <taxon>Ralstonia</taxon>
    </lineage>
</organism>
<gene>
    <name evidence="1" type="ORF">LMG18101_01836</name>
</gene>
<evidence type="ECO:0000313" key="1">
    <source>
        <dbReference type="EMBL" id="CAJ0813234.1"/>
    </source>
</evidence>
<evidence type="ECO:0000313" key="2">
    <source>
        <dbReference type="Proteomes" id="UP001189757"/>
    </source>
</evidence>
<protein>
    <submittedName>
        <fullName evidence="1">Uncharacterized protein</fullName>
    </submittedName>
</protein>